<accession>A0A5K7X3P2</accession>
<organism evidence="1 2">
    <name type="scientific">Lacipirellula parvula</name>
    <dbReference type="NCBI Taxonomy" id="2650471"/>
    <lineage>
        <taxon>Bacteria</taxon>
        <taxon>Pseudomonadati</taxon>
        <taxon>Planctomycetota</taxon>
        <taxon>Planctomycetia</taxon>
        <taxon>Pirellulales</taxon>
        <taxon>Lacipirellulaceae</taxon>
        <taxon>Lacipirellula</taxon>
    </lineage>
</organism>
<dbReference type="AlphaFoldDB" id="A0A5K7X3P2"/>
<dbReference type="EMBL" id="AP021861">
    <property type="protein sequence ID" value="BBO30985.1"/>
    <property type="molecule type" value="Genomic_DNA"/>
</dbReference>
<evidence type="ECO:0000313" key="1">
    <source>
        <dbReference type="EMBL" id="BBO30985.1"/>
    </source>
</evidence>
<proteinExistence type="predicted"/>
<keyword evidence="2" id="KW-1185">Reference proteome</keyword>
<reference evidence="2" key="1">
    <citation type="submission" date="2019-10" db="EMBL/GenBank/DDBJ databases">
        <title>Lacipirellula parvula gen. nov., sp. nov., representing a lineage of planctomycetes widespread in freshwater anoxic habitats, and description of the family Lacipirellulaceae.</title>
        <authorList>
            <person name="Dedysh S.N."/>
            <person name="Kulichevskaya I.S."/>
            <person name="Beletsky A.V."/>
            <person name="Rakitin A.L."/>
            <person name="Mardanov A.V."/>
            <person name="Ivanova A.A."/>
            <person name="Saltykova V.X."/>
            <person name="Rijpstra W.I.C."/>
            <person name="Sinninghe Damste J.S."/>
            <person name="Ravin N.V."/>
        </authorList>
    </citation>
    <scope>NUCLEOTIDE SEQUENCE [LARGE SCALE GENOMIC DNA]</scope>
    <source>
        <strain evidence="2">PX69</strain>
    </source>
</reference>
<evidence type="ECO:0000313" key="2">
    <source>
        <dbReference type="Proteomes" id="UP000326837"/>
    </source>
</evidence>
<dbReference type="Proteomes" id="UP000326837">
    <property type="component" value="Chromosome"/>
</dbReference>
<sequence length="53" mass="6254">MPAAHGVGGYFRRRDDLLGERRVDCSNLRTCSGWEFDTRRDYRSTAVNRQYLE</sequence>
<dbReference type="KEGG" id="lpav:PLANPX_0597"/>
<protein>
    <submittedName>
        <fullName evidence="1">Uncharacterized protein</fullName>
    </submittedName>
</protein>
<gene>
    <name evidence="1" type="ORF">PLANPX_0597</name>
</gene>
<name>A0A5K7X3P2_9BACT</name>